<keyword evidence="4" id="KW-1185">Reference proteome</keyword>
<organism evidence="3 4">
    <name type="scientific">Alectoria fallacina</name>
    <dbReference type="NCBI Taxonomy" id="1903189"/>
    <lineage>
        <taxon>Eukaryota</taxon>
        <taxon>Fungi</taxon>
        <taxon>Dikarya</taxon>
        <taxon>Ascomycota</taxon>
        <taxon>Pezizomycotina</taxon>
        <taxon>Lecanoromycetes</taxon>
        <taxon>OSLEUM clade</taxon>
        <taxon>Lecanoromycetidae</taxon>
        <taxon>Lecanorales</taxon>
        <taxon>Lecanorineae</taxon>
        <taxon>Parmeliaceae</taxon>
        <taxon>Alectoria</taxon>
    </lineage>
</organism>
<sequence>MRLTTLLFISALSSLGHISRAFPLKPQAPAVRRGVAYSVVAVDGGSAATPPAVPVRDTLALTLTQTSDSTVTVTAPASTMPPSIEMIVAINVVSELEPTKTVDITVTQEITKTPSPTAITFIINPAQTPTSSSTMSLTSQTYTSVPTMKSANSLSTSITTPITSSKASPISIWTSTPTTLMPLESSHRASEAAHQAEEKRPESETPEAAPQTPSPLLPPHPPPSPTITSSSTRPTASSKTYDSRKWHTSYPVWNVTSTVFSSASATVTGTGRAQKLWKKG</sequence>
<evidence type="ECO:0000256" key="1">
    <source>
        <dbReference type="SAM" id="MobiDB-lite"/>
    </source>
</evidence>
<evidence type="ECO:0000313" key="4">
    <source>
        <dbReference type="Proteomes" id="UP000664203"/>
    </source>
</evidence>
<comment type="caution">
    <text evidence="3">The sequence shown here is derived from an EMBL/GenBank/DDBJ whole genome shotgun (WGS) entry which is preliminary data.</text>
</comment>
<feature type="signal peptide" evidence="2">
    <location>
        <begin position="1"/>
        <end position="21"/>
    </location>
</feature>
<dbReference type="EMBL" id="CAJPDR010000153">
    <property type="protein sequence ID" value="CAF9922252.1"/>
    <property type="molecule type" value="Genomic_DNA"/>
</dbReference>
<dbReference type="OrthoDB" id="5431240at2759"/>
<keyword evidence="2" id="KW-0732">Signal</keyword>
<protein>
    <submittedName>
        <fullName evidence="3">Uncharacterized protein</fullName>
    </submittedName>
</protein>
<evidence type="ECO:0000313" key="3">
    <source>
        <dbReference type="EMBL" id="CAF9922252.1"/>
    </source>
</evidence>
<gene>
    <name evidence="3" type="ORF">ALECFALPRED_002051</name>
</gene>
<feature type="compositionally biased region" description="Low complexity" evidence="1">
    <location>
        <begin position="226"/>
        <end position="240"/>
    </location>
</feature>
<feature type="compositionally biased region" description="Pro residues" evidence="1">
    <location>
        <begin position="212"/>
        <end position="225"/>
    </location>
</feature>
<feature type="chain" id="PRO_5034299524" evidence="2">
    <location>
        <begin position="22"/>
        <end position="280"/>
    </location>
</feature>
<evidence type="ECO:0000256" key="2">
    <source>
        <dbReference type="SAM" id="SignalP"/>
    </source>
</evidence>
<dbReference type="AlphaFoldDB" id="A0A8H3IBS1"/>
<feature type="compositionally biased region" description="Basic and acidic residues" evidence="1">
    <location>
        <begin position="185"/>
        <end position="203"/>
    </location>
</feature>
<feature type="region of interest" description="Disordered" evidence="1">
    <location>
        <begin position="185"/>
        <end position="244"/>
    </location>
</feature>
<accession>A0A8H3IBS1</accession>
<name>A0A8H3IBS1_9LECA</name>
<proteinExistence type="predicted"/>
<dbReference type="Proteomes" id="UP000664203">
    <property type="component" value="Unassembled WGS sequence"/>
</dbReference>
<reference evidence="3" key="1">
    <citation type="submission" date="2021-03" db="EMBL/GenBank/DDBJ databases">
        <authorList>
            <person name="Tagirdzhanova G."/>
        </authorList>
    </citation>
    <scope>NUCLEOTIDE SEQUENCE</scope>
</reference>